<evidence type="ECO:0000313" key="3">
    <source>
        <dbReference type="Proteomes" id="UP001370758"/>
    </source>
</evidence>
<dbReference type="Proteomes" id="UP001370758">
    <property type="component" value="Unassembled WGS sequence"/>
</dbReference>
<evidence type="ECO:0000313" key="2">
    <source>
        <dbReference type="EMBL" id="KAK6504897.1"/>
    </source>
</evidence>
<feature type="chain" id="PRO_5043575354" evidence="1">
    <location>
        <begin position="17"/>
        <end position="107"/>
    </location>
</feature>
<gene>
    <name evidence="2" type="ORF">TWF481_006831</name>
</gene>
<comment type="caution">
    <text evidence="2">The sequence shown here is derived from an EMBL/GenBank/DDBJ whole genome shotgun (WGS) entry which is preliminary data.</text>
</comment>
<protein>
    <submittedName>
        <fullName evidence="2">Uncharacterized protein</fullName>
    </submittedName>
</protein>
<keyword evidence="1" id="KW-0732">Signal</keyword>
<sequence length="107" mass="11123">MKITLCLLALLSAVSAAPNPAPNADPSSLLQKRCAAGTALNSWCVSACGYNCRAQYNSCRNLPPPSGCSEAYSRMLSYCTTCCNTASSDCTSCQNCGNSYPIPPPSA</sequence>
<organism evidence="2 3">
    <name type="scientific">Arthrobotrys musiformis</name>
    <dbReference type="NCBI Taxonomy" id="47236"/>
    <lineage>
        <taxon>Eukaryota</taxon>
        <taxon>Fungi</taxon>
        <taxon>Dikarya</taxon>
        <taxon>Ascomycota</taxon>
        <taxon>Pezizomycotina</taxon>
        <taxon>Orbiliomycetes</taxon>
        <taxon>Orbiliales</taxon>
        <taxon>Orbiliaceae</taxon>
        <taxon>Arthrobotrys</taxon>
    </lineage>
</organism>
<proteinExistence type="predicted"/>
<accession>A0AAV9W9S0</accession>
<keyword evidence="3" id="KW-1185">Reference proteome</keyword>
<dbReference type="AlphaFoldDB" id="A0AAV9W9S0"/>
<evidence type="ECO:0000256" key="1">
    <source>
        <dbReference type="SAM" id="SignalP"/>
    </source>
</evidence>
<dbReference type="EMBL" id="JAVHJL010000004">
    <property type="protein sequence ID" value="KAK6504897.1"/>
    <property type="molecule type" value="Genomic_DNA"/>
</dbReference>
<feature type="signal peptide" evidence="1">
    <location>
        <begin position="1"/>
        <end position="16"/>
    </location>
</feature>
<reference evidence="2 3" key="1">
    <citation type="submission" date="2023-08" db="EMBL/GenBank/DDBJ databases">
        <authorList>
            <person name="Palmer J.M."/>
        </authorList>
    </citation>
    <scope>NUCLEOTIDE SEQUENCE [LARGE SCALE GENOMIC DNA]</scope>
    <source>
        <strain evidence="2 3">TWF481</strain>
    </source>
</reference>
<name>A0AAV9W9S0_9PEZI</name>